<evidence type="ECO:0000313" key="4">
    <source>
        <dbReference type="Proteomes" id="UP001152300"/>
    </source>
</evidence>
<accession>A0A9X0DN20</accession>
<organism evidence="3 4">
    <name type="scientific">Sclerotinia nivalis</name>
    <dbReference type="NCBI Taxonomy" id="352851"/>
    <lineage>
        <taxon>Eukaryota</taxon>
        <taxon>Fungi</taxon>
        <taxon>Dikarya</taxon>
        <taxon>Ascomycota</taxon>
        <taxon>Pezizomycotina</taxon>
        <taxon>Leotiomycetes</taxon>
        <taxon>Helotiales</taxon>
        <taxon>Sclerotiniaceae</taxon>
        <taxon>Sclerotinia</taxon>
    </lineage>
</organism>
<feature type="compositionally biased region" description="Polar residues" evidence="1">
    <location>
        <begin position="436"/>
        <end position="452"/>
    </location>
</feature>
<dbReference type="AlphaFoldDB" id="A0A9X0DN20"/>
<evidence type="ECO:0000256" key="2">
    <source>
        <dbReference type="SAM" id="SignalP"/>
    </source>
</evidence>
<evidence type="ECO:0000313" key="3">
    <source>
        <dbReference type="EMBL" id="KAJ8068205.1"/>
    </source>
</evidence>
<comment type="caution">
    <text evidence="3">The sequence shown here is derived from an EMBL/GenBank/DDBJ whole genome shotgun (WGS) entry which is preliminary data.</text>
</comment>
<keyword evidence="2" id="KW-0732">Signal</keyword>
<feature type="chain" id="PRO_5040832166" description="Ig-like domain-containing protein" evidence="2">
    <location>
        <begin position="20"/>
        <end position="483"/>
    </location>
</feature>
<evidence type="ECO:0008006" key="5">
    <source>
        <dbReference type="Google" id="ProtNLM"/>
    </source>
</evidence>
<feature type="signal peptide" evidence="2">
    <location>
        <begin position="1"/>
        <end position="19"/>
    </location>
</feature>
<gene>
    <name evidence="3" type="ORF">OCU04_003774</name>
</gene>
<proteinExistence type="predicted"/>
<sequence>MPICTTLFIISLWVIQVLGLKQLPKRTASISYNETSTSSDRATITSSAVSLECCYLSSFEVGQVLWYSESINIIVATVSTVVYKYDNTAITETLTISTNSTAPSRPITRSSMNGLPTTIIGTGLGVYQAETTFIHGTAFTDPYGTVYESPTPIWIYTDVIYATALPKLKQSAYACPNPSDIKSSSGNEISPYPSGFFIADNDPDYGWNSPGAISTTLPTQLRDWMVSYAAADTTNTLTNLGQCGLGARRGVPTAYVPYNEITATITTTSTMYGNFGTGVVSSPTSEVTRIASSTSAATTPIKTTTSRSTRSTTRTSVITITKIADISRTSQTSSIQTIVATVKAALINTITSAAATTISSISQTSSTITQTSDYVIVGSELITQNESVSATGTGSGVSTAMVKGGSLPKIVVVMDWASTSTSGGVGGSTQTGTGTAQALTDSTVPSVVQSPKDSGGPIGGKADIGILWVGSVVLAGLVGVWGV</sequence>
<keyword evidence="4" id="KW-1185">Reference proteome</keyword>
<dbReference type="Proteomes" id="UP001152300">
    <property type="component" value="Unassembled WGS sequence"/>
</dbReference>
<dbReference type="OrthoDB" id="3562896at2759"/>
<name>A0A9X0DN20_9HELO</name>
<reference evidence="3" key="1">
    <citation type="submission" date="2022-11" db="EMBL/GenBank/DDBJ databases">
        <title>Genome Resource of Sclerotinia nivalis Strain SnTB1, a Plant Pathogen Isolated from American Ginseng.</title>
        <authorList>
            <person name="Fan S."/>
        </authorList>
    </citation>
    <scope>NUCLEOTIDE SEQUENCE</scope>
    <source>
        <strain evidence="3">SnTB1</strain>
    </source>
</reference>
<feature type="region of interest" description="Disordered" evidence="1">
    <location>
        <begin position="421"/>
        <end position="455"/>
    </location>
</feature>
<evidence type="ECO:0000256" key="1">
    <source>
        <dbReference type="SAM" id="MobiDB-lite"/>
    </source>
</evidence>
<protein>
    <recommendedName>
        <fullName evidence="5">Ig-like domain-containing protein</fullName>
    </recommendedName>
</protein>
<dbReference type="EMBL" id="JAPEIS010000003">
    <property type="protein sequence ID" value="KAJ8068205.1"/>
    <property type="molecule type" value="Genomic_DNA"/>
</dbReference>